<dbReference type="RefSeq" id="WP_058988914.1">
    <property type="nucleotide sequence ID" value="NZ_LN606600.1"/>
</dbReference>
<evidence type="ECO:0000256" key="5">
    <source>
        <dbReference type="ARBA" id="ARBA00012266"/>
    </source>
</evidence>
<proteinExistence type="inferred from homology"/>
<keyword evidence="11 15" id="KW-0057">Aromatic amino acid biosynthesis</keyword>
<comment type="pathway">
    <text evidence="2 15">Amino-acid biosynthesis; L-tryptophan biosynthesis; L-tryptophan from chorismate: step 1/5.</text>
</comment>
<gene>
    <name evidence="15 18" type="primary">trpE</name>
    <name evidence="18" type="ORF">ASN_3626</name>
</gene>
<dbReference type="GeneID" id="34784568"/>
<keyword evidence="19" id="KW-1185">Reference proteome</keyword>
<evidence type="ECO:0000256" key="11">
    <source>
        <dbReference type="ARBA" id="ARBA00023141"/>
    </source>
</evidence>
<dbReference type="Pfam" id="PF04715">
    <property type="entry name" value="Anth_synt_I_N"/>
    <property type="match status" value="1"/>
</dbReference>
<dbReference type="SUPFAM" id="SSF56322">
    <property type="entry name" value="ADC synthase"/>
    <property type="match status" value="1"/>
</dbReference>
<dbReference type="UniPathway" id="UPA00035">
    <property type="reaction ID" value="UER00040"/>
</dbReference>
<evidence type="ECO:0000259" key="16">
    <source>
        <dbReference type="Pfam" id="PF00425"/>
    </source>
</evidence>
<dbReference type="InterPro" id="IPR006805">
    <property type="entry name" value="Anth_synth_I_N"/>
</dbReference>
<keyword evidence="10 15" id="KW-0460">Magnesium</keyword>
<dbReference type="Pfam" id="PF00425">
    <property type="entry name" value="Chorismate_bind"/>
    <property type="match status" value="1"/>
</dbReference>
<evidence type="ECO:0000256" key="13">
    <source>
        <dbReference type="ARBA" id="ARBA00025634"/>
    </source>
</evidence>
<keyword evidence="7 15" id="KW-0028">Amino-acid biosynthesis</keyword>
<accession>A0A0U5BEZ2</accession>
<dbReference type="EMBL" id="LN606600">
    <property type="protein sequence ID" value="CEF42850.1"/>
    <property type="molecule type" value="Genomic_DNA"/>
</dbReference>
<feature type="domain" description="Chorismate-utilising enzyme C-terminal" evidence="16">
    <location>
        <begin position="239"/>
        <end position="492"/>
    </location>
</feature>
<dbReference type="GO" id="GO:0004049">
    <property type="term" value="F:anthranilate synthase activity"/>
    <property type="evidence" value="ECO:0007669"/>
    <property type="project" value="UniProtKB-EC"/>
</dbReference>
<evidence type="ECO:0000313" key="19">
    <source>
        <dbReference type="Proteomes" id="UP000056109"/>
    </source>
</evidence>
<dbReference type="InterPro" id="IPR015890">
    <property type="entry name" value="Chorismate_C"/>
</dbReference>
<evidence type="ECO:0000256" key="6">
    <source>
        <dbReference type="ARBA" id="ARBA00020653"/>
    </source>
</evidence>
<dbReference type="InterPro" id="IPR005801">
    <property type="entry name" value="ADC_synthase"/>
</dbReference>
<keyword evidence="9 15" id="KW-0822">Tryptophan biosynthesis</keyword>
<evidence type="ECO:0000313" key="18">
    <source>
        <dbReference type="EMBL" id="CEF42850.1"/>
    </source>
</evidence>
<evidence type="ECO:0000256" key="1">
    <source>
        <dbReference type="ARBA" id="ARBA00001946"/>
    </source>
</evidence>
<dbReference type="GO" id="GO:0046872">
    <property type="term" value="F:metal ion binding"/>
    <property type="evidence" value="ECO:0007669"/>
    <property type="project" value="UniProtKB-KW"/>
</dbReference>
<evidence type="ECO:0000256" key="7">
    <source>
        <dbReference type="ARBA" id="ARBA00022605"/>
    </source>
</evidence>
<evidence type="ECO:0000256" key="3">
    <source>
        <dbReference type="ARBA" id="ARBA00009562"/>
    </source>
</evidence>
<dbReference type="Proteomes" id="UP000056109">
    <property type="component" value="Chromosome I"/>
</dbReference>
<comment type="cofactor">
    <cofactor evidence="1 15">
        <name>Mg(2+)</name>
        <dbReference type="ChEBI" id="CHEBI:18420"/>
    </cofactor>
</comment>
<comment type="function">
    <text evidence="13 15">Part of a heterotetrameric complex that catalyzes the two-step biosynthesis of anthranilate, an intermediate in the biosynthesis of L-tryptophan. In the first step, the glutamine-binding beta subunit (TrpG) of anthranilate synthase (AS) provides the glutamine amidotransferase activity which generates ammonia as a substrate that, along with chorismate, is used in the second step, catalyzed by the large alpha subunit of AS (TrpE) to produce anthranilate. In the absence of TrpG, TrpE can synthesize anthranilate directly from chorismate and high concentrations of ammonia.</text>
</comment>
<comment type="similarity">
    <text evidence="3 15">Belongs to the anthranilate synthase component I family.</text>
</comment>
<dbReference type="PATRIC" id="fig|446692.3.peg.3850"/>
<dbReference type="PANTHER" id="PTHR11236">
    <property type="entry name" value="AMINOBENZOATE/ANTHRANILATE SYNTHASE"/>
    <property type="match status" value="1"/>
</dbReference>
<dbReference type="KEGG" id="asz:ASN_3626"/>
<dbReference type="EC" id="4.1.3.27" evidence="5 15"/>
<evidence type="ECO:0000256" key="4">
    <source>
        <dbReference type="ARBA" id="ARBA00011575"/>
    </source>
</evidence>
<evidence type="ECO:0000256" key="9">
    <source>
        <dbReference type="ARBA" id="ARBA00022822"/>
    </source>
</evidence>
<dbReference type="PANTHER" id="PTHR11236:SF48">
    <property type="entry name" value="ISOCHORISMATE SYNTHASE MENF"/>
    <property type="match status" value="1"/>
</dbReference>
<dbReference type="PRINTS" id="PR00095">
    <property type="entry name" value="ANTSNTHASEI"/>
</dbReference>
<evidence type="ECO:0000259" key="17">
    <source>
        <dbReference type="Pfam" id="PF04715"/>
    </source>
</evidence>
<comment type="subunit">
    <text evidence="4 15">Heterotetramer consisting of two non-identical subunits: a beta subunit (TrpG) and a large alpha subunit (TrpE).</text>
</comment>
<sequence length="512" mass="55819">MSVTARIAASPSRHEVEAKWREGKASVVFSVEPADLLTPVSAYMRLANFKNGTGRYTLLLESVEGGVSRGRYSVIALKPDLVWACHDGTVTLDMAPEDNDTSAVTCDKPALESLRTLIHETRLELPDGLPPMIAGLFGYLGYDMVRQMERLPNAPTDDLELPEAVLMRPGLFAVFDTVSDELILAAPVRPQSDQTAGEAWDNAHTLLAEARTCLNGALPVAKAAPHTAPFEAPTSTFTKAEFCTAVERIQDYIAAGDAFQVVPSQRFSSPFPLPALALYRSLRRINPAPFLFHLDFGTFSLVGSSPEILVRLRDGVMTVRPLAGTRPRGKDAEEDLRLEQDLLADQKELAEHLMLIDLGRNDVGRVCLPGSVKVTERFVIERFSHVMHISSNVEGRIQPDLEALDALVAAFPAGTLTGAPKIRAMEIIDEIEPTRRATYAGCIGYFGAGGDMDTCIGLRMAVVKEGTMHVQAGCGVVADSVPEAEYEETRQKARAVFRAAEEAVRYAAQRRD</sequence>
<evidence type="ECO:0000256" key="10">
    <source>
        <dbReference type="ARBA" id="ARBA00022842"/>
    </source>
</evidence>
<dbReference type="GO" id="GO:0000162">
    <property type="term" value="P:L-tryptophan biosynthetic process"/>
    <property type="evidence" value="ECO:0007669"/>
    <property type="project" value="UniProtKB-UniPathway"/>
</dbReference>
<comment type="catalytic activity">
    <reaction evidence="14 15">
        <text>chorismate + L-glutamine = anthranilate + pyruvate + L-glutamate + H(+)</text>
        <dbReference type="Rhea" id="RHEA:21732"/>
        <dbReference type="ChEBI" id="CHEBI:15361"/>
        <dbReference type="ChEBI" id="CHEBI:15378"/>
        <dbReference type="ChEBI" id="CHEBI:16567"/>
        <dbReference type="ChEBI" id="CHEBI:29748"/>
        <dbReference type="ChEBI" id="CHEBI:29985"/>
        <dbReference type="ChEBI" id="CHEBI:58359"/>
        <dbReference type="EC" id="4.1.3.27"/>
    </reaction>
</comment>
<evidence type="ECO:0000256" key="2">
    <source>
        <dbReference type="ARBA" id="ARBA00004873"/>
    </source>
</evidence>
<dbReference type="InterPro" id="IPR019999">
    <property type="entry name" value="Anth_synth_I-like"/>
</dbReference>
<keyword evidence="8 15" id="KW-0479">Metal-binding</keyword>
<protein>
    <recommendedName>
        <fullName evidence="6 15">Anthranilate synthase component 1</fullName>
        <ecNumber evidence="5 15">4.1.3.27</ecNumber>
    </recommendedName>
</protein>
<feature type="domain" description="Anthranilate synthase component I N-terminal" evidence="17">
    <location>
        <begin position="35"/>
        <end position="183"/>
    </location>
</feature>
<keyword evidence="12 15" id="KW-0456">Lyase</keyword>
<evidence type="ECO:0000256" key="14">
    <source>
        <dbReference type="ARBA" id="ARBA00047683"/>
    </source>
</evidence>
<evidence type="ECO:0000256" key="15">
    <source>
        <dbReference type="RuleBase" id="RU364045"/>
    </source>
</evidence>
<evidence type="ECO:0000256" key="12">
    <source>
        <dbReference type="ARBA" id="ARBA00023239"/>
    </source>
</evidence>
<evidence type="ECO:0000256" key="8">
    <source>
        <dbReference type="ARBA" id="ARBA00022723"/>
    </source>
</evidence>
<dbReference type="NCBIfam" id="TIGR00564">
    <property type="entry name" value="trpE_most"/>
    <property type="match status" value="1"/>
</dbReference>
<organism evidence="18 19">
    <name type="scientific">Acetobacter senegalensis</name>
    <dbReference type="NCBI Taxonomy" id="446692"/>
    <lineage>
        <taxon>Bacteria</taxon>
        <taxon>Pseudomonadati</taxon>
        <taxon>Pseudomonadota</taxon>
        <taxon>Alphaproteobacteria</taxon>
        <taxon>Acetobacterales</taxon>
        <taxon>Acetobacteraceae</taxon>
        <taxon>Acetobacter</taxon>
    </lineage>
</organism>
<reference evidence="19" key="1">
    <citation type="submission" date="2014-09" db="EMBL/GenBank/DDBJ databases">
        <authorList>
            <person name="Illeghems K.G."/>
        </authorList>
    </citation>
    <scope>NUCLEOTIDE SEQUENCE [LARGE SCALE GENOMIC DNA]</scope>
    <source>
        <strain evidence="19">108B</strain>
    </source>
</reference>
<dbReference type="InterPro" id="IPR005256">
    <property type="entry name" value="Anth_synth_I_PabB"/>
</dbReference>
<dbReference type="Gene3D" id="3.60.120.10">
    <property type="entry name" value="Anthranilate synthase"/>
    <property type="match status" value="1"/>
</dbReference>
<name>A0A0U5BEZ2_9PROT</name>
<dbReference type="AlphaFoldDB" id="A0A0U5BEZ2"/>